<gene>
    <name evidence="1" type="ORF">A2397_01190</name>
</gene>
<reference evidence="1 2" key="1">
    <citation type="journal article" date="2016" name="Nat. Commun.">
        <title>Thousands of microbial genomes shed light on interconnected biogeochemical processes in an aquifer system.</title>
        <authorList>
            <person name="Anantharaman K."/>
            <person name="Brown C.T."/>
            <person name="Hug L.A."/>
            <person name="Sharon I."/>
            <person name="Castelle C.J."/>
            <person name="Probst A.J."/>
            <person name="Thomas B.C."/>
            <person name="Singh A."/>
            <person name="Wilkins M.J."/>
            <person name="Karaoz U."/>
            <person name="Brodie E.L."/>
            <person name="Williams K.H."/>
            <person name="Hubbard S.S."/>
            <person name="Banfield J.F."/>
        </authorList>
    </citation>
    <scope>NUCLEOTIDE SEQUENCE [LARGE SCALE GENOMIC DNA]</scope>
</reference>
<dbReference type="Proteomes" id="UP000176424">
    <property type="component" value="Unassembled WGS sequence"/>
</dbReference>
<sequence>MNRKRVALSILLGIFLVLGSLFLALKPYEFWNLRMAVKNIGSNDCGVIRERASFEPGTSIQSYAQTAEVYNCFNENLKQCSPSFFKFKYSTVETYWEETYYTTQKSLTGCRIVYDTWADDIGFSKTSNGKCDELVLLEEVSSGGYGYLSRAKCKD</sequence>
<protein>
    <submittedName>
        <fullName evidence="1">Uncharacterized protein</fullName>
    </submittedName>
</protein>
<name>A0A1F4ZW40_9BACT</name>
<comment type="caution">
    <text evidence="1">The sequence shown here is derived from an EMBL/GenBank/DDBJ whole genome shotgun (WGS) entry which is preliminary data.</text>
</comment>
<organism evidence="1 2">
    <name type="scientific">Candidatus Amesbacteria bacterium RIFOXYB1_FULL_44_23</name>
    <dbReference type="NCBI Taxonomy" id="1797263"/>
    <lineage>
        <taxon>Bacteria</taxon>
        <taxon>Candidatus Amesiibacteriota</taxon>
    </lineage>
</organism>
<proteinExistence type="predicted"/>
<evidence type="ECO:0000313" key="1">
    <source>
        <dbReference type="EMBL" id="OGD10575.1"/>
    </source>
</evidence>
<evidence type="ECO:0000313" key="2">
    <source>
        <dbReference type="Proteomes" id="UP000176424"/>
    </source>
</evidence>
<dbReference type="AlphaFoldDB" id="A0A1F4ZW40"/>
<dbReference type="EMBL" id="MEXR01000003">
    <property type="protein sequence ID" value="OGD10575.1"/>
    <property type="molecule type" value="Genomic_DNA"/>
</dbReference>
<dbReference type="STRING" id="1797263.A2397_01190"/>
<accession>A0A1F4ZW40</accession>